<dbReference type="Proteomes" id="UP000007266">
    <property type="component" value="Linkage group 4"/>
</dbReference>
<protein>
    <recommendedName>
        <fullName evidence="2">Apoptosis-stimulating of p53 protein 2-like RA domain-containing protein</fullName>
    </recommendedName>
</protein>
<feature type="region of interest" description="Disordered" evidence="1">
    <location>
        <begin position="250"/>
        <end position="301"/>
    </location>
</feature>
<dbReference type="PANTHER" id="PTHR15286">
    <property type="entry name" value="RAS-ASSOCIATING DOMAIN CONTAINING PROTEIN"/>
    <property type="match status" value="1"/>
</dbReference>
<dbReference type="AlphaFoldDB" id="A0A139WJK6"/>
<proteinExistence type="predicted"/>
<dbReference type="SUPFAM" id="SSF54236">
    <property type="entry name" value="Ubiquitin-like"/>
    <property type="match status" value="1"/>
</dbReference>
<keyword evidence="4" id="KW-1185">Reference proteome</keyword>
<dbReference type="EMBL" id="KQ971338">
    <property type="protein sequence ID" value="KYB28160.1"/>
    <property type="molecule type" value="Genomic_DNA"/>
</dbReference>
<feature type="compositionally biased region" description="Basic and acidic residues" evidence="1">
    <location>
        <begin position="287"/>
        <end position="296"/>
    </location>
</feature>
<dbReference type="InterPro" id="IPR033593">
    <property type="entry name" value="N-RASSF"/>
</dbReference>
<dbReference type="InterPro" id="IPR029071">
    <property type="entry name" value="Ubiquitin-like_domsf"/>
</dbReference>
<reference evidence="3 4" key="2">
    <citation type="journal article" date="2010" name="Nucleic Acids Res.">
        <title>BeetleBase in 2010: revisions to provide comprehensive genomic information for Tribolium castaneum.</title>
        <authorList>
            <person name="Kim H.S."/>
            <person name="Murphy T."/>
            <person name="Xia J."/>
            <person name="Caragea D."/>
            <person name="Park Y."/>
            <person name="Beeman R.W."/>
            <person name="Lorenzen M.D."/>
            <person name="Butcher S."/>
            <person name="Manak J.R."/>
            <person name="Brown S.J."/>
        </authorList>
    </citation>
    <scope>GENOME REANNOTATION</scope>
    <source>
        <strain evidence="3 4">Georgia GA2</strain>
    </source>
</reference>
<evidence type="ECO:0000313" key="3">
    <source>
        <dbReference type="EMBL" id="KYB28160.1"/>
    </source>
</evidence>
<dbReference type="InParanoid" id="A0A139WJK6"/>
<dbReference type="PANTHER" id="PTHR15286:SF1">
    <property type="entry name" value="FI07216P"/>
    <property type="match status" value="1"/>
</dbReference>
<dbReference type="InterPro" id="IPR048942">
    <property type="entry name" value="ASPP2-like_RA"/>
</dbReference>
<dbReference type="OMA" id="WVDGEEH"/>
<evidence type="ECO:0000259" key="2">
    <source>
        <dbReference type="Pfam" id="PF21801"/>
    </source>
</evidence>
<evidence type="ECO:0000313" key="4">
    <source>
        <dbReference type="Proteomes" id="UP000007266"/>
    </source>
</evidence>
<gene>
    <name evidence="3" type="primary">AUGUSTUS-3.0.2_07083</name>
    <name evidence="3" type="ORF">TcasGA2_TC007083</name>
</gene>
<dbReference type="Pfam" id="PF21801">
    <property type="entry name" value="ASPP2-like_RA"/>
    <property type="match status" value="1"/>
</dbReference>
<reference evidence="3 4" key="1">
    <citation type="journal article" date="2008" name="Nature">
        <title>The genome of the model beetle and pest Tribolium castaneum.</title>
        <authorList>
            <consortium name="Tribolium Genome Sequencing Consortium"/>
            <person name="Richards S."/>
            <person name="Gibbs R.A."/>
            <person name="Weinstock G.M."/>
            <person name="Brown S.J."/>
            <person name="Denell R."/>
            <person name="Beeman R.W."/>
            <person name="Gibbs R."/>
            <person name="Beeman R.W."/>
            <person name="Brown S.J."/>
            <person name="Bucher G."/>
            <person name="Friedrich M."/>
            <person name="Grimmelikhuijzen C.J."/>
            <person name="Klingler M."/>
            <person name="Lorenzen M."/>
            <person name="Richards S."/>
            <person name="Roth S."/>
            <person name="Schroder R."/>
            <person name="Tautz D."/>
            <person name="Zdobnov E.M."/>
            <person name="Muzny D."/>
            <person name="Gibbs R.A."/>
            <person name="Weinstock G.M."/>
            <person name="Attaway T."/>
            <person name="Bell S."/>
            <person name="Buhay C.J."/>
            <person name="Chandrabose M.N."/>
            <person name="Chavez D."/>
            <person name="Clerk-Blankenburg K.P."/>
            <person name="Cree A."/>
            <person name="Dao M."/>
            <person name="Davis C."/>
            <person name="Chacko J."/>
            <person name="Dinh H."/>
            <person name="Dugan-Rocha S."/>
            <person name="Fowler G."/>
            <person name="Garner T.T."/>
            <person name="Garnes J."/>
            <person name="Gnirke A."/>
            <person name="Hawes A."/>
            <person name="Hernandez J."/>
            <person name="Hines S."/>
            <person name="Holder M."/>
            <person name="Hume J."/>
            <person name="Jhangiani S.N."/>
            <person name="Joshi V."/>
            <person name="Khan Z.M."/>
            <person name="Jackson L."/>
            <person name="Kovar C."/>
            <person name="Kowis A."/>
            <person name="Lee S."/>
            <person name="Lewis L.R."/>
            <person name="Margolis J."/>
            <person name="Morgan M."/>
            <person name="Nazareth L.V."/>
            <person name="Nguyen N."/>
            <person name="Okwuonu G."/>
            <person name="Parker D."/>
            <person name="Richards S."/>
            <person name="Ruiz S.J."/>
            <person name="Santibanez J."/>
            <person name="Savard J."/>
            <person name="Scherer S.E."/>
            <person name="Schneider B."/>
            <person name="Sodergren E."/>
            <person name="Tautz D."/>
            <person name="Vattahil S."/>
            <person name="Villasana D."/>
            <person name="White C.S."/>
            <person name="Wright R."/>
            <person name="Park Y."/>
            <person name="Beeman R.W."/>
            <person name="Lord J."/>
            <person name="Oppert B."/>
            <person name="Lorenzen M."/>
            <person name="Brown S."/>
            <person name="Wang L."/>
            <person name="Savard J."/>
            <person name="Tautz D."/>
            <person name="Richards S."/>
            <person name="Weinstock G."/>
            <person name="Gibbs R.A."/>
            <person name="Liu Y."/>
            <person name="Worley K."/>
            <person name="Weinstock G."/>
            <person name="Elsik C.G."/>
            <person name="Reese J.T."/>
            <person name="Elhaik E."/>
            <person name="Landan G."/>
            <person name="Graur D."/>
            <person name="Arensburger P."/>
            <person name="Atkinson P."/>
            <person name="Beeman R.W."/>
            <person name="Beidler J."/>
            <person name="Brown S.J."/>
            <person name="Demuth J.P."/>
            <person name="Drury D.W."/>
            <person name="Du Y.Z."/>
            <person name="Fujiwara H."/>
            <person name="Lorenzen M."/>
            <person name="Maselli V."/>
            <person name="Osanai M."/>
            <person name="Park Y."/>
            <person name="Robertson H.M."/>
            <person name="Tu Z."/>
            <person name="Wang J.J."/>
            <person name="Wang S."/>
            <person name="Richards S."/>
            <person name="Song H."/>
            <person name="Zhang L."/>
            <person name="Sodergren E."/>
            <person name="Werner D."/>
            <person name="Stanke M."/>
            <person name="Morgenstern B."/>
            <person name="Solovyev V."/>
            <person name="Kosarev P."/>
            <person name="Brown G."/>
            <person name="Chen H.C."/>
            <person name="Ermolaeva O."/>
            <person name="Hlavina W."/>
            <person name="Kapustin Y."/>
            <person name="Kiryutin B."/>
            <person name="Kitts P."/>
            <person name="Maglott D."/>
            <person name="Pruitt K."/>
            <person name="Sapojnikov V."/>
            <person name="Souvorov A."/>
            <person name="Mackey A.J."/>
            <person name="Waterhouse R.M."/>
            <person name="Wyder S."/>
            <person name="Zdobnov E.M."/>
            <person name="Zdobnov E.M."/>
            <person name="Wyder S."/>
            <person name="Kriventseva E.V."/>
            <person name="Kadowaki T."/>
            <person name="Bork P."/>
            <person name="Aranda M."/>
            <person name="Bao R."/>
            <person name="Beermann A."/>
            <person name="Berns N."/>
            <person name="Bolognesi R."/>
            <person name="Bonneton F."/>
            <person name="Bopp D."/>
            <person name="Brown S.J."/>
            <person name="Bucher G."/>
            <person name="Butts T."/>
            <person name="Chaumot A."/>
            <person name="Denell R.E."/>
            <person name="Ferrier D.E."/>
            <person name="Friedrich M."/>
            <person name="Gordon C.M."/>
            <person name="Jindra M."/>
            <person name="Klingler M."/>
            <person name="Lan Q."/>
            <person name="Lattorff H.M."/>
            <person name="Laudet V."/>
            <person name="von Levetsow C."/>
            <person name="Liu Z."/>
            <person name="Lutz R."/>
            <person name="Lynch J.A."/>
            <person name="da Fonseca R.N."/>
            <person name="Posnien N."/>
            <person name="Reuter R."/>
            <person name="Roth S."/>
            <person name="Savard J."/>
            <person name="Schinko J.B."/>
            <person name="Schmitt C."/>
            <person name="Schoppmeier M."/>
            <person name="Schroder R."/>
            <person name="Shippy T.D."/>
            <person name="Simonnet F."/>
            <person name="Marques-Souza H."/>
            <person name="Tautz D."/>
            <person name="Tomoyasu Y."/>
            <person name="Trauner J."/>
            <person name="Van der Zee M."/>
            <person name="Vervoort M."/>
            <person name="Wittkopp N."/>
            <person name="Wimmer E.A."/>
            <person name="Yang X."/>
            <person name="Jones A.K."/>
            <person name="Sattelle D.B."/>
            <person name="Ebert P.R."/>
            <person name="Nelson D."/>
            <person name="Scott J.G."/>
            <person name="Beeman R.W."/>
            <person name="Muthukrishnan S."/>
            <person name="Kramer K.J."/>
            <person name="Arakane Y."/>
            <person name="Beeman R.W."/>
            <person name="Zhu Q."/>
            <person name="Hogenkamp D."/>
            <person name="Dixit R."/>
            <person name="Oppert B."/>
            <person name="Jiang H."/>
            <person name="Zou Z."/>
            <person name="Marshall J."/>
            <person name="Elpidina E."/>
            <person name="Vinokurov K."/>
            <person name="Oppert C."/>
            <person name="Zou Z."/>
            <person name="Evans J."/>
            <person name="Lu Z."/>
            <person name="Zhao P."/>
            <person name="Sumathipala N."/>
            <person name="Altincicek B."/>
            <person name="Vilcinskas A."/>
            <person name="Williams M."/>
            <person name="Hultmark D."/>
            <person name="Hetru C."/>
            <person name="Jiang H."/>
            <person name="Grimmelikhuijzen C.J."/>
            <person name="Hauser F."/>
            <person name="Cazzamali G."/>
            <person name="Williamson M."/>
            <person name="Park Y."/>
            <person name="Li B."/>
            <person name="Tanaka Y."/>
            <person name="Predel R."/>
            <person name="Neupert S."/>
            <person name="Schachtner J."/>
            <person name="Verleyen P."/>
            <person name="Raible F."/>
            <person name="Bork P."/>
            <person name="Friedrich M."/>
            <person name="Walden K.K."/>
            <person name="Robertson H.M."/>
            <person name="Angeli S."/>
            <person name="Foret S."/>
            <person name="Bucher G."/>
            <person name="Schuetz S."/>
            <person name="Maleszka R."/>
            <person name="Wimmer E.A."/>
            <person name="Beeman R.W."/>
            <person name="Lorenzen M."/>
            <person name="Tomoyasu Y."/>
            <person name="Miller S.C."/>
            <person name="Grossmann D."/>
            <person name="Bucher G."/>
        </authorList>
    </citation>
    <scope>NUCLEOTIDE SEQUENCE [LARGE SCALE GENOMIC DNA]</scope>
    <source>
        <strain evidence="3 4">Georgia GA2</strain>
    </source>
</reference>
<sequence length="436" mass="50573">MFYIITASRVEVNAPILSNNFISDTMMWLDEGKRRVLGDSDDDSVSSGEEVPIWVRGEQRWVSGITGETTCQDVIQVLLHDEESRGRHIGLPEQYHITERWRGVEQPLDRQSVILDIWNAWGTAQPEVKISLRRIKYDRPPSRRTRCRSDSSTWSDRSAWKTIHPKRLHALQNEKQPSSTEELLKLVLAQGEVIRRQLKKLRHSEHQIGYLEDKTHKARVRKHGSNYLLETYLKGLSEAVDPENDANLCADKNSDSGVMTEGDSEQSNTKSRPAEQTFERFSPSSEEFSKDIKDDDTSSTVSEATIREQIELFESIAKLNKRLLKEEESLVRLDANLKKYDKHKTDDLAKALTNLRTEMTKSACEMQHNEVVLEETMEMLLNRRHYLENLHRDLANEEQEHEMLQALMFSTRRQRHNPDSCSPYYSHTKELLDTLV</sequence>
<name>A0A139WJK6_TRICA</name>
<dbReference type="CDD" id="cd16123">
    <property type="entry name" value="RA_RASSF7_like"/>
    <property type="match status" value="1"/>
</dbReference>
<dbReference type="STRING" id="7070.A0A139WJK6"/>
<feature type="domain" description="Apoptosis-stimulating of p53 protein 2-like RA" evidence="2">
    <location>
        <begin position="65"/>
        <end position="133"/>
    </location>
</feature>
<accession>A0A139WJK6</accession>
<organism evidence="3 4">
    <name type="scientific">Tribolium castaneum</name>
    <name type="common">Red flour beetle</name>
    <dbReference type="NCBI Taxonomy" id="7070"/>
    <lineage>
        <taxon>Eukaryota</taxon>
        <taxon>Metazoa</taxon>
        <taxon>Ecdysozoa</taxon>
        <taxon>Arthropoda</taxon>
        <taxon>Hexapoda</taxon>
        <taxon>Insecta</taxon>
        <taxon>Pterygota</taxon>
        <taxon>Neoptera</taxon>
        <taxon>Endopterygota</taxon>
        <taxon>Coleoptera</taxon>
        <taxon>Polyphaga</taxon>
        <taxon>Cucujiformia</taxon>
        <taxon>Tenebrionidae</taxon>
        <taxon>Tenebrionidae incertae sedis</taxon>
        <taxon>Tribolium</taxon>
    </lineage>
</organism>
<dbReference type="eggNOG" id="KOG1574">
    <property type="taxonomic scope" value="Eukaryota"/>
</dbReference>
<evidence type="ECO:0000256" key="1">
    <source>
        <dbReference type="SAM" id="MobiDB-lite"/>
    </source>
</evidence>
<dbReference type="Gene3D" id="3.10.20.90">
    <property type="entry name" value="Phosphatidylinositol 3-kinase Catalytic Subunit, Chain A, domain 1"/>
    <property type="match status" value="1"/>
</dbReference>